<evidence type="ECO:0000256" key="5">
    <source>
        <dbReference type="ARBA" id="ARBA00022691"/>
    </source>
</evidence>
<evidence type="ECO:0000256" key="8">
    <source>
        <dbReference type="RuleBase" id="RU361257"/>
    </source>
</evidence>
<sequence>MLQTAARPQRTSLHSPAPETHPGLASTRRRRRLEAPTPTPDKARPFLKWVGGKRQLLPELSPRIPADYGTYHEPFVGGGALFFHARPHRAVLSDANERLIRTYRGVRDAVEEVIDLLSSYPHDRAFFLEMRGIDIDARSDAEVAAWFIYLNRTGFNGLYRVNRSNVYNVPFGDYTSPVICDAENLRACAEALRATTLRCESFEKVLDRARPGDFVYFDPPYVPLSASSNFTSYTRGGFGMTEHERLRDVAWKLKARGVHVLLSNSSAPEVHALYGERFELASVGAARAVNCKASGRGKVQELIIR</sequence>
<gene>
    <name evidence="10" type="ORF">CAP_7394</name>
</gene>
<keyword evidence="3 8" id="KW-0489">Methyltransferase</keyword>
<keyword evidence="4 8" id="KW-0808">Transferase</keyword>
<comment type="catalytic activity">
    <reaction evidence="6 8">
        <text>a 2'-deoxyadenosine in DNA + S-adenosyl-L-methionine = an N(6)-methyl-2'-deoxyadenosine in DNA + S-adenosyl-L-homocysteine + H(+)</text>
        <dbReference type="Rhea" id="RHEA:15197"/>
        <dbReference type="Rhea" id="RHEA-COMP:12418"/>
        <dbReference type="Rhea" id="RHEA-COMP:12419"/>
        <dbReference type="ChEBI" id="CHEBI:15378"/>
        <dbReference type="ChEBI" id="CHEBI:57856"/>
        <dbReference type="ChEBI" id="CHEBI:59789"/>
        <dbReference type="ChEBI" id="CHEBI:90615"/>
        <dbReference type="ChEBI" id="CHEBI:90616"/>
        <dbReference type="EC" id="2.1.1.72"/>
    </reaction>
</comment>
<reference evidence="10 11" key="1">
    <citation type="submission" date="2013-05" db="EMBL/GenBank/DDBJ databases">
        <title>Genome assembly of Chondromyces apiculatus DSM 436.</title>
        <authorList>
            <person name="Sharma G."/>
            <person name="Khatri I."/>
            <person name="Kaur C."/>
            <person name="Mayilraj S."/>
            <person name="Subramanian S."/>
        </authorList>
    </citation>
    <scope>NUCLEOTIDE SEQUENCE [LARGE SCALE GENOMIC DNA]</scope>
    <source>
        <strain evidence="10 11">DSM 436</strain>
    </source>
</reference>
<dbReference type="eggNOG" id="COG0338">
    <property type="taxonomic scope" value="Bacteria"/>
</dbReference>
<dbReference type="AlphaFoldDB" id="A0A017SZ02"/>
<comment type="caution">
    <text evidence="10">The sequence shown here is derived from an EMBL/GenBank/DDBJ whole genome shotgun (WGS) entry which is preliminary data.</text>
</comment>
<dbReference type="Proteomes" id="UP000019678">
    <property type="component" value="Unassembled WGS sequence"/>
</dbReference>
<proteinExistence type="inferred from homology"/>
<dbReference type="InterPro" id="IPR002052">
    <property type="entry name" value="DNA_methylase_N6_adenine_CS"/>
</dbReference>
<dbReference type="GO" id="GO:0032259">
    <property type="term" value="P:methylation"/>
    <property type="evidence" value="ECO:0007669"/>
    <property type="project" value="UniProtKB-KW"/>
</dbReference>
<dbReference type="Gene3D" id="3.40.50.150">
    <property type="entry name" value="Vaccinia Virus protein VP39"/>
    <property type="match status" value="1"/>
</dbReference>
<evidence type="ECO:0000256" key="3">
    <source>
        <dbReference type="ARBA" id="ARBA00022603"/>
    </source>
</evidence>
<feature type="binding site" evidence="7">
    <location>
        <position position="49"/>
    </location>
    <ligand>
        <name>S-adenosyl-L-methionine</name>
        <dbReference type="ChEBI" id="CHEBI:59789"/>
    </ligand>
</feature>
<protein>
    <recommendedName>
        <fullName evidence="2 8">Site-specific DNA-methyltransferase (adenine-specific)</fullName>
        <ecNumber evidence="2 8">2.1.1.72</ecNumber>
    </recommendedName>
</protein>
<dbReference type="PROSITE" id="PS00092">
    <property type="entry name" value="N6_MTASE"/>
    <property type="match status" value="1"/>
</dbReference>
<dbReference type="SUPFAM" id="SSF53335">
    <property type="entry name" value="S-adenosyl-L-methionine-dependent methyltransferases"/>
    <property type="match status" value="1"/>
</dbReference>
<comment type="similarity">
    <text evidence="1 8">Belongs to the N(4)/N(6)-methyltransferase family.</text>
</comment>
<feature type="binding site" evidence="7">
    <location>
        <position position="53"/>
    </location>
    <ligand>
        <name>S-adenosyl-L-methionine</name>
        <dbReference type="ChEBI" id="CHEBI:59789"/>
    </ligand>
</feature>
<dbReference type="InterPro" id="IPR023095">
    <property type="entry name" value="Ade_MeTrfase_dom_2"/>
</dbReference>
<dbReference type="Gene3D" id="1.10.1020.10">
    <property type="entry name" value="Adenine-specific Methyltransferase, Domain 2"/>
    <property type="match status" value="1"/>
</dbReference>
<dbReference type="InterPro" id="IPR029063">
    <property type="entry name" value="SAM-dependent_MTases_sf"/>
</dbReference>
<evidence type="ECO:0000256" key="1">
    <source>
        <dbReference type="ARBA" id="ARBA00006594"/>
    </source>
</evidence>
<dbReference type="GO" id="GO:0006298">
    <property type="term" value="P:mismatch repair"/>
    <property type="evidence" value="ECO:0007669"/>
    <property type="project" value="TreeGrafter"/>
</dbReference>
<keyword evidence="11" id="KW-1185">Reference proteome</keyword>
<dbReference type="PANTHER" id="PTHR30481">
    <property type="entry name" value="DNA ADENINE METHYLASE"/>
    <property type="match status" value="1"/>
</dbReference>
<accession>A0A017SZ02</accession>
<evidence type="ECO:0000256" key="2">
    <source>
        <dbReference type="ARBA" id="ARBA00011900"/>
    </source>
</evidence>
<feature type="binding site" evidence="7">
    <location>
        <position position="218"/>
    </location>
    <ligand>
        <name>S-adenosyl-L-methionine</name>
        <dbReference type="ChEBI" id="CHEBI:59789"/>
    </ligand>
</feature>
<dbReference type="EC" id="2.1.1.72" evidence="2 8"/>
<evidence type="ECO:0000313" key="10">
    <source>
        <dbReference type="EMBL" id="EYF02183.1"/>
    </source>
</evidence>
<dbReference type="RefSeq" id="WP_081865501.1">
    <property type="nucleotide sequence ID" value="NZ_ASRX01000065.1"/>
</dbReference>
<dbReference type="PANTHER" id="PTHR30481:SF3">
    <property type="entry name" value="DNA ADENINE METHYLASE"/>
    <property type="match status" value="1"/>
</dbReference>
<dbReference type="PIRSF" id="PIRSF000398">
    <property type="entry name" value="M_m6A_EcoRV"/>
    <property type="match status" value="1"/>
</dbReference>
<name>A0A017SZ02_9BACT</name>
<organism evidence="10 11">
    <name type="scientific">Chondromyces apiculatus DSM 436</name>
    <dbReference type="NCBI Taxonomy" id="1192034"/>
    <lineage>
        <taxon>Bacteria</taxon>
        <taxon>Pseudomonadati</taxon>
        <taxon>Myxococcota</taxon>
        <taxon>Polyangia</taxon>
        <taxon>Polyangiales</taxon>
        <taxon>Polyangiaceae</taxon>
        <taxon>Chondromyces</taxon>
    </lineage>
</organism>
<feature type="region of interest" description="Disordered" evidence="9">
    <location>
        <begin position="1"/>
        <end position="45"/>
    </location>
</feature>
<dbReference type="OrthoDB" id="9805629at2"/>
<dbReference type="InterPro" id="IPR012263">
    <property type="entry name" value="M_m6A_EcoRV"/>
</dbReference>
<dbReference type="InterPro" id="IPR012327">
    <property type="entry name" value="MeTrfase_D12"/>
</dbReference>
<dbReference type="NCBIfam" id="TIGR00571">
    <property type="entry name" value="dam"/>
    <property type="match status" value="1"/>
</dbReference>
<keyword evidence="5 8" id="KW-0949">S-adenosyl-L-methionine</keyword>
<dbReference type="GO" id="GO:0009007">
    <property type="term" value="F:site-specific DNA-methyltransferase (adenine-specific) activity"/>
    <property type="evidence" value="ECO:0007669"/>
    <property type="project" value="UniProtKB-UniRule"/>
</dbReference>
<dbReference type="GO" id="GO:0043565">
    <property type="term" value="F:sequence-specific DNA binding"/>
    <property type="evidence" value="ECO:0007669"/>
    <property type="project" value="TreeGrafter"/>
</dbReference>
<dbReference type="PRINTS" id="PR00505">
    <property type="entry name" value="D12N6MTFRASE"/>
</dbReference>
<evidence type="ECO:0000256" key="6">
    <source>
        <dbReference type="ARBA" id="ARBA00047942"/>
    </source>
</evidence>
<evidence type="ECO:0000313" key="11">
    <source>
        <dbReference type="Proteomes" id="UP000019678"/>
    </source>
</evidence>
<evidence type="ECO:0000256" key="4">
    <source>
        <dbReference type="ARBA" id="ARBA00022679"/>
    </source>
</evidence>
<dbReference type="GO" id="GO:1904047">
    <property type="term" value="F:S-adenosyl-L-methionine binding"/>
    <property type="evidence" value="ECO:0007669"/>
    <property type="project" value="TreeGrafter"/>
</dbReference>
<dbReference type="Pfam" id="PF02086">
    <property type="entry name" value="MethyltransfD12"/>
    <property type="match status" value="1"/>
</dbReference>
<feature type="binding site" evidence="7">
    <location>
        <position position="94"/>
    </location>
    <ligand>
        <name>S-adenosyl-L-methionine</name>
        <dbReference type="ChEBI" id="CHEBI:59789"/>
    </ligand>
</feature>
<dbReference type="GO" id="GO:0009307">
    <property type="term" value="P:DNA restriction-modification system"/>
    <property type="evidence" value="ECO:0007669"/>
    <property type="project" value="InterPro"/>
</dbReference>
<evidence type="ECO:0000256" key="9">
    <source>
        <dbReference type="SAM" id="MobiDB-lite"/>
    </source>
</evidence>
<evidence type="ECO:0000256" key="7">
    <source>
        <dbReference type="PIRSR" id="PIRSR000398-1"/>
    </source>
</evidence>
<dbReference type="EMBL" id="ASRX01000065">
    <property type="protein sequence ID" value="EYF02183.1"/>
    <property type="molecule type" value="Genomic_DNA"/>
</dbReference>
<dbReference type="STRING" id="1192034.CAP_7394"/>